<name>A0A3T0I6L2_9BACI</name>
<keyword evidence="1" id="KW-0472">Membrane</keyword>
<dbReference type="EMBL" id="CP022572">
    <property type="protein sequence ID" value="AZU64962.1"/>
    <property type="molecule type" value="Genomic_DNA"/>
</dbReference>
<keyword evidence="3" id="KW-1185">Reference proteome</keyword>
<gene>
    <name evidence="2" type="ORF">CHR53_13435</name>
</gene>
<dbReference type="Proteomes" id="UP000282892">
    <property type="component" value="Chromosome"/>
</dbReference>
<evidence type="ECO:0000256" key="1">
    <source>
        <dbReference type="SAM" id="Phobius"/>
    </source>
</evidence>
<keyword evidence="1" id="KW-0812">Transmembrane</keyword>
<proteinExistence type="predicted"/>
<dbReference type="KEGG" id="nmk:CHR53_13435"/>
<sequence>MKKIIMAFIIVIIVGNGLIVTGFGSTVFQERNPVPLLVSAVKLHLSDMEYVQFAKTEKRVRFLSLNTTTNRYEVVKKWMGTKGWDFKEQMGSGLIFTKDGEDAVVEVKQYSKHYFVWEIQKTFYINT</sequence>
<reference evidence="2 3" key="1">
    <citation type="submission" date="2017-07" db="EMBL/GenBank/DDBJ databases">
        <title>The complete genome sequence of Bacillus mesonae strain H20-5, an efficient strain improving plant abiotic stress resistance.</title>
        <authorList>
            <person name="Kim S.Y."/>
            <person name="Song H."/>
            <person name="Sang M.K."/>
            <person name="Weon H.-Y."/>
            <person name="Song J."/>
        </authorList>
    </citation>
    <scope>NUCLEOTIDE SEQUENCE [LARGE SCALE GENOMIC DNA]</scope>
    <source>
        <strain evidence="2 3">H20-5</strain>
    </source>
</reference>
<dbReference type="AlphaFoldDB" id="A0A3T0I6L2"/>
<keyword evidence="1" id="KW-1133">Transmembrane helix</keyword>
<feature type="transmembrane region" description="Helical" evidence="1">
    <location>
        <begin position="7"/>
        <end position="28"/>
    </location>
</feature>
<evidence type="ECO:0000313" key="3">
    <source>
        <dbReference type="Proteomes" id="UP000282892"/>
    </source>
</evidence>
<accession>A0A3T0I6L2</accession>
<dbReference type="OrthoDB" id="6194834at2"/>
<evidence type="ECO:0000313" key="2">
    <source>
        <dbReference type="EMBL" id="AZU64962.1"/>
    </source>
</evidence>
<protein>
    <submittedName>
        <fullName evidence="2">Uncharacterized protein</fullName>
    </submittedName>
</protein>
<dbReference type="STRING" id="1193713.GCA_001636315_05124"/>
<organism evidence="2 3">
    <name type="scientific">Neobacillus mesonae</name>
    <dbReference type="NCBI Taxonomy" id="1193713"/>
    <lineage>
        <taxon>Bacteria</taxon>
        <taxon>Bacillati</taxon>
        <taxon>Bacillota</taxon>
        <taxon>Bacilli</taxon>
        <taxon>Bacillales</taxon>
        <taxon>Bacillaceae</taxon>
        <taxon>Neobacillus</taxon>
    </lineage>
</organism>